<feature type="transmembrane region" description="Helical" evidence="6">
    <location>
        <begin position="266"/>
        <end position="284"/>
    </location>
</feature>
<dbReference type="GO" id="GO:0005886">
    <property type="term" value="C:plasma membrane"/>
    <property type="evidence" value="ECO:0007669"/>
    <property type="project" value="UniProtKB-SubCell"/>
</dbReference>
<evidence type="ECO:0000256" key="2">
    <source>
        <dbReference type="ARBA" id="ARBA00022475"/>
    </source>
</evidence>
<evidence type="ECO:0000256" key="4">
    <source>
        <dbReference type="ARBA" id="ARBA00022679"/>
    </source>
</evidence>
<comment type="caution">
    <text evidence="8">The sequence shown here is derived from an EMBL/GenBank/DDBJ whole genome shotgun (WGS) entry which is preliminary data.</text>
</comment>
<dbReference type="Gene3D" id="3.90.550.10">
    <property type="entry name" value="Spore Coat Polysaccharide Biosynthesis Protein SpsA, Chain A"/>
    <property type="match status" value="1"/>
</dbReference>
<feature type="transmembrane region" description="Helical" evidence="6">
    <location>
        <begin position="387"/>
        <end position="404"/>
    </location>
</feature>
<comment type="subcellular location">
    <subcellularLocation>
        <location evidence="1">Cell membrane</location>
    </subcellularLocation>
</comment>
<feature type="transmembrane region" description="Helical" evidence="6">
    <location>
        <begin position="244"/>
        <end position="260"/>
    </location>
</feature>
<keyword evidence="6" id="KW-1133">Transmembrane helix</keyword>
<dbReference type="PANTHER" id="PTHR43646:SF2">
    <property type="entry name" value="GLYCOSYLTRANSFERASE 2-LIKE DOMAIN-CONTAINING PROTEIN"/>
    <property type="match status" value="1"/>
</dbReference>
<evidence type="ECO:0000256" key="3">
    <source>
        <dbReference type="ARBA" id="ARBA00022676"/>
    </source>
</evidence>
<dbReference type="EMBL" id="JAENIG010000001">
    <property type="protein sequence ID" value="MBK1853687.1"/>
    <property type="molecule type" value="Genomic_DNA"/>
</dbReference>
<keyword evidence="9" id="KW-1185">Reference proteome</keyword>
<protein>
    <submittedName>
        <fullName evidence="8">Glycosyltransferase</fullName>
    </submittedName>
</protein>
<evidence type="ECO:0000256" key="5">
    <source>
        <dbReference type="ARBA" id="ARBA00023136"/>
    </source>
</evidence>
<evidence type="ECO:0000256" key="6">
    <source>
        <dbReference type="SAM" id="Phobius"/>
    </source>
</evidence>
<proteinExistence type="predicted"/>
<keyword evidence="3" id="KW-0328">Glycosyltransferase</keyword>
<dbReference type="InterPro" id="IPR029044">
    <property type="entry name" value="Nucleotide-diphossugar_trans"/>
</dbReference>
<dbReference type="AlphaFoldDB" id="A0AAE2SA99"/>
<feature type="transmembrane region" description="Helical" evidence="6">
    <location>
        <begin position="211"/>
        <end position="237"/>
    </location>
</feature>
<evidence type="ECO:0000313" key="9">
    <source>
        <dbReference type="Proteomes" id="UP000634206"/>
    </source>
</evidence>
<name>A0AAE2SA99_9BACT</name>
<reference evidence="8" key="1">
    <citation type="submission" date="2021-01" db="EMBL/GenBank/DDBJ databases">
        <title>Modified the classification status of verrucomicrobia.</title>
        <authorList>
            <person name="Feng X."/>
        </authorList>
    </citation>
    <scope>NUCLEOTIDE SEQUENCE</scope>
    <source>
        <strain evidence="8">5K15</strain>
    </source>
</reference>
<evidence type="ECO:0000256" key="1">
    <source>
        <dbReference type="ARBA" id="ARBA00004236"/>
    </source>
</evidence>
<dbReference type="SUPFAM" id="SSF53448">
    <property type="entry name" value="Nucleotide-diphospho-sugar transferases"/>
    <property type="match status" value="1"/>
</dbReference>
<feature type="transmembrane region" description="Helical" evidence="6">
    <location>
        <begin position="54"/>
        <end position="72"/>
    </location>
</feature>
<keyword evidence="5 6" id="KW-0472">Membrane</keyword>
<feature type="transmembrane region" description="Helical" evidence="6">
    <location>
        <begin position="357"/>
        <end position="375"/>
    </location>
</feature>
<gene>
    <name evidence="8" type="ORF">JIN83_01835</name>
</gene>
<dbReference type="RefSeq" id="WP_309488282.1">
    <property type="nucleotide sequence ID" value="NZ_JAENIG010000001.1"/>
</dbReference>
<feature type="domain" description="Glycosyltransferase 2-like" evidence="7">
    <location>
        <begin position="424"/>
        <end position="536"/>
    </location>
</feature>
<sequence>MAAAIVLLCALYSYFTTDFNVAGIERTVIAATLGLLGIAAVFVFPHFHTPKATAFWILLLCLVARLALIPAAPSDDINRYLWEGKLTAEGVSPYRGLAEDAMYESHRDDYWVKMNHKDRPTAYPPLAMQIFRGINSLGYSPLSYKWVFLALDLLVIALLLGVLAQLHRPPHWSLFYGLSPLTLLSFSAEAHFDVVMVAALVAALLAYSKRWFIACGVAVGIAVGVKLMAAVVAPILLWKAGRKGILAGLLTLCIPLLFSWSDLPHVFNALIVFGSGGGFNGPVYSIVEWLLESSKLATMVVALLYVVCWLMAFWLTLKNRVWSALLLALGGLLILSPIVHFWYLTWVLPLIVVRPRLSWISLSITFSLYFLVWHMQAGTGMWTLPLWAKWMFWLPFMIFLLAEARRCVPRFMRKLERKDRIAWSVVIPTYQVDPQQLDGVLTSIAEQTLQPREVIITNAGDPPQVNCPELALQIVQSDPGRGMQIKAGVDAATAPWVIVLHSDLILPANALENLTHALEANQQVIAGSLGQRFDHASAGLLLVEAMNEFRATTMQTSFGDQCQFFHRATAIDHGVLTEQKLMEDVEMSDRLNNIGENLYLANEGIVCARKWRRHSFCKRFFTIIEFMLRYRFSFSGNARLSLCERFYQRYYG</sequence>
<dbReference type="Pfam" id="PF00535">
    <property type="entry name" value="Glycos_transf_2"/>
    <property type="match status" value="1"/>
</dbReference>
<dbReference type="InterPro" id="IPR001173">
    <property type="entry name" value="Glyco_trans_2-like"/>
</dbReference>
<feature type="transmembrane region" description="Helical" evidence="6">
    <location>
        <begin position="321"/>
        <end position="345"/>
    </location>
</feature>
<keyword evidence="6" id="KW-0812">Transmembrane</keyword>
<dbReference type="PANTHER" id="PTHR43646">
    <property type="entry name" value="GLYCOSYLTRANSFERASE"/>
    <property type="match status" value="1"/>
</dbReference>
<accession>A0AAE2SA99</accession>
<dbReference type="Pfam" id="PF26314">
    <property type="entry name" value="MptA_B_family"/>
    <property type="match status" value="1"/>
</dbReference>
<feature type="transmembrane region" description="Helical" evidence="6">
    <location>
        <begin position="146"/>
        <end position="166"/>
    </location>
</feature>
<keyword evidence="4" id="KW-0808">Transferase</keyword>
<dbReference type="GO" id="GO:0016757">
    <property type="term" value="F:glycosyltransferase activity"/>
    <property type="evidence" value="ECO:0007669"/>
    <property type="project" value="UniProtKB-KW"/>
</dbReference>
<evidence type="ECO:0000259" key="7">
    <source>
        <dbReference type="Pfam" id="PF00535"/>
    </source>
</evidence>
<feature type="transmembrane region" description="Helical" evidence="6">
    <location>
        <begin position="178"/>
        <end position="205"/>
    </location>
</feature>
<evidence type="ECO:0000313" key="8">
    <source>
        <dbReference type="EMBL" id="MBK1853687.1"/>
    </source>
</evidence>
<feature type="transmembrane region" description="Helical" evidence="6">
    <location>
        <begin position="296"/>
        <end position="315"/>
    </location>
</feature>
<dbReference type="Proteomes" id="UP000634206">
    <property type="component" value="Unassembled WGS sequence"/>
</dbReference>
<keyword evidence="2" id="KW-1003">Cell membrane</keyword>
<organism evidence="8 9">
    <name type="scientific">Oceaniferula flava</name>
    <dbReference type="NCBI Taxonomy" id="2800421"/>
    <lineage>
        <taxon>Bacteria</taxon>
        <taxon>Pseudomonadati</taxon>
        <taxon>Verrucomicrobiota</taxon>
        <taxon>Verrucomicrobiia</taxon>
        <taxon>Verrucomicrobiales</taxon>
        <taxon>Verrucomicrobiaceae</taxon>
        <taxon>Oceaniferula</taxon>
    </lineage>
</organism>
<feature type="transmembrane region" description="Helical" evidence="6">
    <location>
        <begin position="27"/>
        <end position="47"/>
    </location>
</feature>